<sequence>MTSIPPAQRFSSPPVLAPGNQSAPVNEELDRLATPVIPGPALGNLGGALSWPIPLSADEQRRLRLITMNHEHPLGDQPLVMQTKGGVLEFLRYRQPVPASAQNDPAKIVEALVRSPQGQRMGKALQQRMQGIDNESSATDYLLAGIALQMDPESITAPDRNKIAGFDLASDKHWGRHPSAVGDALAEHLSSSGRTSAALAKVGAYLLLARSAPQFLIKDIPPSVKIGSQAWASLTIAAMTIEAQTPGKVLGMTFAQVMREAEKAWLVDPAITHTAQMAALLDWAIANGVLTKRSNDNYLPAHLESARTAFNAQLDTRLSASRALDKALPTRKEIALTKLKERFGDLGAFFEEKVFAVDQRYVVIEGGGISLLDVAMNDWLEPRPFKAHEPSSSLESGDLRRVLTMLNANPQFGVLAEFDRQFNRAIEEKKAAVNTTVRHMISQLPLADRKNFELGTISFFQEGSYVMDGHFNNTYAQNKPGLLVKTELQGTSQAYVIDFNKGTIEKASLSKAVVKEVRDGKNVSTTKALTPRYSADDLGRERPSNNSLLNSFTSHRSEAIARAFVQHLALDDPAIKEQARGQTSLDKANAQLSEFLLNLIPFRSAIVNFQNGQSGAGTFDLLLDVFGFLTAGTATAGKLLKIGRTALSTGVKALRAAKVIGVATIDVLNPLGGLSDLPKLVGNGGLYLLSKGAKAVNRFRGASASYDVLKAVSKQYDAAATGIVKGVDQTVEGAAVLKSGHWYAFDADTMRPYGSPLDGFAPTTQAVAGKVGVAHVDEANALSHELFGHYKMPASTIAGLSRNNQGVYVATDGHLSHIRHTDSNGETAVYEVRQVTRTEEGVVQARVYHNNRQTELVVQHIQGDQWQRLGAAGGGRQISAEHLRAWEALSRQEQIRLTPRGFARQHQLPWRAFEYCVKDVDGRLSETGLIIRNRPADTPFNKVTQVHLHSWRGMTQQERSAMTLEGFAGHHHLNSHTLKNYVRADGGLGPQGRELLGRVAAGTAYEVITDEHLQQWRTLFAQPNNSVTQEQFISQHRLSPASWSRFVKKDGSLKGAAVERLNPVEQNAALAPTFQTQPRKQLITAEHLREWEALSPAQQQSITREHFAQQRNLPPKTFAYYVQADGQLSDTGKIVRDRAVNTPFKTLTETHIRDWQSKTQQARDAMTMNGFAGHYHLNPSTFKNCARQDGGLGPPGEALLNRAAGRTYTALTDDYLRQWRELLVQPNNSVTQSQFLSQHGLNPNTWSQHVKVDGSLKEATVQRLNRAGQTTAQPPASEQPAAGTTRKRPAQDPLDPPPPKSSDLDKPTDTPQSEHTSGSSSDVVVIKVEPNVTAPLPRHQIDNTLPILQDPVNPRLSLTQTLEGPVDDIRIAHWNGVLDGLDSPTKARVSAQIKASIKNWLSTEGQHQSRFEEAMEVVTVLDDGGPARGASVWARRDIPQFEVLGPYAGKYHADEASLFQEQRKQGSRAVLTYLFGTRSGTRTVSGLHTGNTLSLINTSQLRNGPVWQSNNVVSIAVGKNLTFYVALKDIKKGDELLLDYGPFYEPVPDIAIKPDPDS</sequence>
<feature type="region of interest" description="Disordered" evidence="1">
    <location>
        <begin position="1"/>
        <end position="23"/>
    </location>
</feature>
<gene>
    <name evidence="3" type="ORF">CIB54_13530</name>
</gene>
<evidence type="ECO:0000313" key="4">
    <source>
        <dbReference type="Proteomes" id="UP000233564"/>
    </source>
</evidence>
<protein>
    <recommendedName>
        <fullName evidence="2">SET domain-containing protein</fullName>
    </recommendedName>
</protein>
<dbReference type="PROSITE" id="PS50280">
    <property type="entry name" value="SET"/>
    <property type="match status" value="1"/>
</dbReference>
<feature type="compositionally biased region" description="Polar residues" evidence="1">
    <location>
        <begin position="1267"/>
        <end position="1276"/>
    </location>
</feature>
<feature type="domain" description="SET" evidence="2">
    <location>
        <begin position="1416"/>
        <end position="1541"/>
    </location>
</feature>
<dbReference type="RefSeq" id="WP_101220039.1">
    <property type="nucleotide sequence ID" value="NZ_KZ477996.1"/>
</dbReference>
<dbReference type="InterPro" id="IPR001214">
    <property type="entry name" value="SET_dom"/>
</dbReference>
<reference evidence="3 4" key="1">
    <citation type="submission" date="2017-08" db="EMBL/GenBank/DDBJ databases">
        <authorList>
            <person name="de Groot N.N."/>
        </authorList>
    </citation>
    <scope>NUCLEOTIDE SEQUENCE [LARGE SCALE GENOMIC DNA]</scope>
    <source>
        <strain evidence="3 4">PfR 37</strain>
    </source>
</reference>
<feature type="compositionally biased region" description="Polar residues" evidence="1">
    <location>
        <begin position="1309"/>
        <end position="1322"/>
    </location>
</feature>
<proteinExistence type="predicted"/>
<evidence type="ECO:0000259" key="2">
    <source>
        <dbReference type="PROSITE" id="PS50280"/>
    </source>
</evidence>
<dbReference type="SUPFAM" id="SSF82199">
    <property type="entry name" value="SET domain"/>
    <property type="match status" value="1"/>
</dbReference>
<feature type="region of interest" description="Disordered" evidence="1">
    <location>
        <begin position="1266"/>
        <end position="1325"/>
    </location>
</feature>
<comment type="caution">
    <text evidence="3">The sequence shown here is derived from an EMBL/GenBank/DDBJ whole genome shotgun (WGS) entry which is preliminary data.</text>
</comment>
<dbReference type="InterPro" id="IPR046341">
    <property type="entry name" value="SET_dom_sf"/>
</dbReference>
<accession>A0A2N1E5X6</accession>
<feature type="compositionally biased region" description="Polar residues" evidence="1">
    <location>
        <begin position="1"/>
        <end position="11"/>
    </location>
</feature>
<dbReference type="Proteomes" id="UP000233564">
    <property type="component" value="Unassembled WGS sequence"/>
</dbReference>
<evidence type="ECO:0000313" key="3">
    <source>
        <dbReference type="EMBL" id="PKH20357.1"/>
    </source>
</evidence>
<dbReference type="EMBL" id="NVXX01000017">
    <property type="protein sequence ID" value="PKH20357.1"/>
    <property type="molecule type" value="Genomic_DNA"/>
</dbReference>
<dbReference type="Pfam" id="PF00856">
    <property type="entry name" value="SET"/>
    <property type="match status" value="1"/>
</dbReference>
<name>A0A2N1E5X6_PSEFL</name>
<organism evidence="3 4">
    <name type="scientific">Pseudomonas fluorescens</name>
    <dbReference type="NCBI Taxonomy" id="294"/>
    <lineage>
        <taxon>Bacteria</taxon>
        <taxon>Pseudomonadati</taxon>
        <taxon>Pseudomonadota</taxon>
        <taxon>Gammaproteobacteria</taxon>
        <taxon>Pseudomonadales</taxon>
        <taxon>Pseudomonadaceae</taxon>
        <taxon>Pseudomonas</taxon>
    </lineage>
</organism>
<dbReference type="Gene3D" id="2.170.270.10">
    <property type="entry name" value="SET domain"/>
    <property type="match status" value="1"/>
</dbReference>
<evidence type="ECO:0000256" key="1">
    <source>
        <dbReference type="SAM" id="MobiDB-lite"/>
    </source>
</evidence>